<accession>A0A7T7M841</accession>
<dbReference type="AlphaFoldDB" id="A0A7T7M841"/>
<dbReference type="CDD" id="cd00158">
    <property type="entry name" value="RHOD"/>
    <property type="match status" value="1"/>
</dbReference>
<dbReference type="Pfam" id="PF00581">
    <property type="entry name" value="Rhodanese"/>
    <property type="match status" value="1"/>
</dbReference>
<dbReference type="SMART" id="SM00450">
    <property type="entry name" value="RHOD"/>
    <property type="match status" value="1"/>
</dbReference>
<dbReference type="PROSITE" id="PS50206">
    <property type="entry name" value="RHODANESE_3"/>
    <property type="match status" value="1"/>
</dbReference>
<dbReference type="InterPro" id="IPR036873">
    <property type="entry name" value="Rhodanese-like_dom_sf"/>
</dbReference>
<dbReference type="PANTHER" id="PTHR43031:SF1">
    <property type="entry name" value="PYRIDINE NUCLEOTIDE-DISULPHIDE OXIDOREDUCTASE"/>
    <property type="match status" value="1"/>
</dbReference>
<proteinExistence type="predicted"/>
<dbReference type="Proteomes" id="UP000595895">
    <property type="component" value="Chromosome"/>
</dbReference>
<dbReference type="RefSeq" id="WP_200274653.1">
    <property type="nucleotide sequence ID" value="NZ_CP066802.1"/>
</dbReference>
<dbReference type="PANTHER" id="PTHR43031">
    <property type="entry name" value="FAD-DEPENDENT OXIDOREDUCTASE"/>
    <property type="match status" value="1"/>
</dbReference>
<sequence>MKEMTTAELRARVQAGEAPGSSYTLLDVREPDEVAATAIDGSLRIPLSQVVERMGELDPGVPTIVHCAGGTRSKRAIAALQEAGFQGELVNLAGGVRAWNQEA</sequence>
<evidence type="ECO:0000313" key="3">
    <source>
        <dbReference type="Proteomes" id="UP000595895"/>
    </source>
</evidence>
<protein>
    <submittedName>
        <fullName evidence="2">Rhodanese-like domain-containing protein</fullName>
    </submittedName>
</protein>
<organism evidence="2 3">
    <name type="scientific">Actinomyces weissii</name>
    <dbReference type="NCBI Taxonomy" id="675090"/>
    <lineage>
        <taxon>Bacteria</taxon>
        <taxon>Bacillati</taxon>
        <taxon>Actinomycetota</taxon>
        <taxon>Actinomycetes</taxon>
        <taxon>Actinomycetales</taxon>
        <taxon>Actinomycetaceae</taxon>
        <taxon>Actinomyces</taxon>
    </lineage>
</organism>
<dbReference type="InterPro" id="IPR050229">
    <property type="entry name" value="GlpE_sulfurtransferase"/>
</dbReference>
<evidence type="ECO:0000259" key="1">
    <source>
        <dbReference type="PROSITE" id="PS50206"/>
    </source>
</evidence>
<reference evidence="2 3" key="1">
    <citation type="submission" date="2020-12" db="EMBL/GenBank/DDBJ databases">
        <authorList>
            <person name="Zhou J."/>
        </authorList>
    </citation>
    <scope>NUCLEOTIDE SEQUENCE [LARGE SCALE GENOMIC DNA]</scope>
    <source>
        <strain evidence="2 3">CCUG 61299</strain>
    </source>
</reference>
<name>A0A7T7M841_9ACTO</name>
<dbReference type="InterPro" id="IPR001763">
    <property type="entry name" value="Rhodanese-like_dom"/>
</dbReference>
<dbReference type="KEGG" id="awe:JG540_05390"/>
<evidence type="ECO:0000313" key="2">
    <source>
        <dbReference type="EMBL" id="QQM66563.1"/>
    </source>
</evidence>
<feature type="domain" description="Rhodanese" evidence="1">
    <location>
        <begin position="19"/>
        <end position="101"/>
    </location>
</feature>
<gene>
    <name evidence="2" type="ORF">JG540_05390</name>
</gene>
<dbReference type="EMBL" id="CP066802">
    <property type="protein sequence ID" value="QQM66563.1"/>
    <property type="molecule type" value="Genomic_DNA"/>
</dbReference>
<keyword evidence="3" id="KW-1185">Reference proteome</keyword>
<dbReference type="SUPFAM" id="SSF52821">
    <property type="entry name" value="Rhodanese/Cell cycle control phosphatase"/>
    <property type="match status" value="1"/>
</dbReference>
<dbReference type="Gene3D" id="3.40.250.10">
    <property type="entry name" value="Rhodanese-like domain"/>
    <property type="match status" value="1"/>
</dbReference>